<dbReference type="InterPro" id="IPR044861">
    <property type="entry name" value="IPNS-like_FE2OG_OXY"/>
</dbReference>
<name>A0AAD7UEA1_9STRA</name>
<keyword evidence="1" id="KW-0560">Oxidoreductase</keyword>
<reference evidence="3" key="1">
    <citation type="submission" date="2023-01" db="EMBL/GenBank/DDBJ databases">
        <title>Metagenome sequencing of chrysophaentin producing Chrysophaeum taylorii.</title>
        <authorList>
            <person name="Davison J."/>
            <person name="Bewley C."/>
        </authorList>
    </citation>
    <scope>NUCLEOTIDE SEQUENCE</scope>
    <source>
        <strain evidence="3">NIES-1699</strain>
    </source>
</reference>
<sequence length="230" mass="26151">MYWEYDDLDGGREACDYVGDTTTTLRSDEPQYAGTATQSVESMDFVLRKKPDMPPVIARYLKSVRKLAKSILLLLLLDTELLLKDENNNAVLRLLRYLPTRSGVGISEHTDYELFSIVYQSRPGLEIWDRDKWVVPTSRVVVLAGDTLESITGGRVRAALHRVPRVEGKRVSIAYFQPLNDDADIGPRNLEGLTSAQKRKANRTYPRVTQLEHILDRDAAAYRRKKDLGK</sequence>
<comment type="similarity">
    <text evidence="1">Belongs to the iron/ascorbate-dependent oxidoreductase family.</text>
</comment>
<gene>
    <name evidence="3" type="ORF">CTAYLR_003518</name>
</gene>
<dbReference type="InterPro" id="IPR050231">
    <property type="entry name" value="Iron_ascorbate_oxido_reductase"/>
</dbReference>
<comment type="caution">
    <text evidence="3">The sequence shown here is derived from an EMBL/GenBank/DDBJ whole genome shotgun (WGS) entry which is preliminary data.</text>
</comment>
<dbReference type="SUPFAM" id="SSF51197">
    <property type="entry name" value="Clavaminate synthase-like"/>
    <property type="match status" value="1"/>
</dbReference>
<dbReference type="EMBL" id="JAQMWT010000389">
    <property type="protein sequence ID" value="KAJ8602183.1"/>
    <property type="molecule type" value="Genomic_DNA"/>
</dbReference>
<feature type="domain" description="Fe2OG dioxygenase" evidence="2">
    <location>
        <begin position="87"/>
        <end position="179"/>
    </location>
</feature>
<evidence type="ECO:0000313" key="4">
    <source>
        <dbReference type="Proteomes" id="UP001230188"/>
    </source>
</evidence>
<dbReference type="InterPro" id="IPR027443">
    <property type="entry name" value="IPNS-like_sf"/>
</dbReference>
<keyword evidence="1" id="KW-0479">Metal-binding</keyword>
<dbReference type="Pfam" id="PF03171">
    <property type="entry name" value="2OG-FeII_Oxy"/>
    <property type="match status" value="1"/>
</dbReference>
<evidence type="ECO:0000256" key="1">
    <source>
        <dbReference type="RuleBase" id="RU003682"/>
    </source>
</evidence>
<dbReference type="PROSITE" id="PS51471">
    <property type="entry name" value="FE2OG_OXY"/>
    <property type="match status" value="1"/>
</dbReference>
<dbReference type="GO" id="GO:0016491">
    <property type="term" value="F:oxidoreductase activity"/>
    <property type="evidence" value="ECO:0007669"/>
    <property type="project" value="UniProtKB-KW"/>
</dbReference>
<keyword evidence="1" id="KW-0408">Iron</keyword>
<evidence type="ECO:0000259" key="2">
    <source>
        <dbReference type="PROSITE" id="PS51471"/>
    </source>
</evidence>
<organism evidence="3 4">
    <name type="scientific">Chrysophaeum taylorii</name>
    <dbReference type="NCBI Taxonomy" id="2483200"/>
    <lineage>
        <taxon>Eukaryota</taxon>
        <taxon>Sar</taxon>
        <taxon>Stramenopiles</taxon>
        <taxon>Ochrophyta</taxon>
        <taxon>Pelagophyceae</taxon>
        <taxon>Pelagomonadales</taxon>
        <taxon>Pelagomonadaceae</taxon>
        <taxon>Chrysophaeum</taxon>
    </lineage>
</organism>
<dbReference type="Proteomes" id="UP001230188">
    <property type="component" value="Unassembled WGS sequence"/>
</dbReference>
<dbReference type="GO" id="GO:0046872">
    <property type="term" value="F:metal ion binding"/>
    <property type="evidence" value="ECO:0007669"/>
    <property type="project" value="UniProtKB-KW"/>
</dbReference>
<dbReference type="InterPro" id="IPR005123">
    <property type="entry name" value="Oxoglu/Fe-dep_dioxygenase_dom"/>
</dbReference>
<evidence type="ECO:0000313" key="3">
    <source>
        <dbReference type="EMBL" id="KAJ8602183.1"/>
    </source>
</evidence>
<protein>
    <recommendedName>
        <fullName evidence="2">Fe2OG dioxygenase domain-containing protein</fullName>
    </recommendedName>
</protein>
<proteinExistence type="inferred from homology"/>
<keyword evidence="4" id="KW-1185">Reference proteome</keyword>
<dbReference type="Gene3D" id="2.60.120.330">
    <property type="entry name" value="B-lactam Antibiotic, Isopenicillin N Synthase, Chain"/>
    <property type="match status" value="1"/>
</dbReference>
<dbReference type="PANTHER" id="PTHR47990">
    <property type="entry name" value="2-OXOGLUTARATE (2OG) AND FE(II)-DEPENDENT OXYGENASE SUPERFAMILY PROTEIN-RELATED"/>
    <property type="match status" value="1"/>
</dbReference>
<accession>A0AAD7UEA1</accession>
<dbReference type="AlphaFoldDB" id="A0AAD7UEA1"/>